<dbReference type="PROSITE" id="PS51257">
    <property type="entry name" value="PROKAR_LIPOPROTEIN"/>
    <property type="match status" value="1"/>
</dbReference>
<proteinExistence type="predicted"/>
<feature type="chain" id="PRO_5046383408" evidence="1">
    <location>
        <begin position="23"/>
        <end position="144"/>
    </location>
</feature>
<sequence>MGRLAKRTAILVLPLVLSLALAGCFGSDGDRPSLMDGGQAGGPQPFPDNFRSDTLALMRAYLNNPVGVREASMADPVLREVGGRQFYVGCLHFTPRESDGSYKAMRERAAIFVNGRGDRIVDRTSELCAGAVYTPFPELEKMTR</sequence>
<name>A0ABR7UG40_9BRAD</name>
<dbReference type="EMBL" id="JAATTO010000046">
    <property type="protein sequence ID" value="MBC9982153.1"/>
    <property type="molecule type" value="Genomic_DNA"/>
</dbReference>
<feature type="signal peptide" evidence="1">
    <location>
        <begin position="1"/>
        <end position="22"/>
    </location>
</feature>
<dbReference type="RefSeq" id="WP_188107119.1">
    <property type="nucleotide sequence ID" value="NZ_JAANIH010000070.1"/>
</dbReference>
<keyword evidence="1" id="KW-0732">Signal</keyword>
<keyword evidence="3" id="KW-1185">Reference proteome</keyword>
<dbReference type="Proteomes" id="UP000639516">
    <property type="component" value="Unassembled WGS sequence"/>
</dbReference>
<gene>
    <name evidence="2" type="ORF">HA482_28475</name>
</gene>
<protein>
    <submittedName>
        <fullName evidence="2">Uncharacterized protein</fullName>
    </submittedName>
</protein>
<evidence type="ECO:0000313" key="3">
    <source>
        <dbReference type="Proteomes" id="UP000639516"/>
    </source>
</evidence>
<reference evidence="2 3" key="1">
    <citation type="journal article" date="2020" name="Arch. Microbiol.">
        <title>Bradyrhizobium campsiandrae sp. nov., a nitrogen-fixing bacterial strain isolated from a native leguminous tree from the Amazon adapted to flooded conditions.</title>
        <authorList>
            <person name="Cabral Michel D."/>
            <person name="Martins da Costa E."/>
            <person name="Azarias Guimaraes A."/>
            <person name="Soares de Carvalho T."/>
            <person name="Santos de Castro Caputo P."/>
            <person name="Willems A."/>
            <person name="de Souza Moreira F.M."/>
        </authorList>
    </citation>
    <scope>NUCLEOTIDE SEQUENCE [LARGE SCALE GENOMIC DNA]</scope>
    <source>
        <strain evidence="3">INPA 384B</strain>
    </source>
</reference>
<organism evidence="2 3">
    <name type="scientific">Bradyrhizobium campsiandrae</name>
    <dbReference type="NCBI Taxonomy" id="1729892"/>
    <lineage>
        <taxon>Bacteria</taxon>
        <taxon>Pseudomonadati</taxon>
        <taxon>Pseudomonadota</taxon>
        <taxon>Alphaproteobacteria</taxon>
        <taxon>Hyphomicrobiales</taxon>
        <taxon>Nitrobacteraceae</taxon>
        <taxon>Bradyrhizobium</taxon>
    </lineage>
</organism>
<comment type="caution">
    <text evidence="2">The sequence shown here is derived from an EMBL/GenBank/DDBJ whole genome shotgun (WGS) entry which is preliminary data.</text>
</comment>
<evidence type="ECO:0000256" key="1">
    <source>
        <dbReference type="SAM" id="SignalP"/>
    </source>
</evidence>
<accession>A0ABR7UG40</accession>
<evidence type="ECO:0000313" key="2">
    <source>
        <dbReference type="EMBL" id="MBC9982153.1"/>
    </source>
</evidence>